<dbReference type="GO" id="GO:0008657">
    <property type="term" value="F:DNA topoisomerase type II (double strand cut, ATP-hydrolyzing) inhibitor activity"/>
    <property type="evidence" value="ECO:0007669"/>
    <property type="project" value="UniProtKB-UniRule"/>
</dbReference>
<dbReference type="Gene3D" id="3.30.50.10">
    <property type="entry name" value="Erythroid Transcription Factor GATA-1, subunit A"/>
    <property type="match status" value="1"/>
</dbReference>
<dbReference type="Proteomes" id="UP000235828">
    <property type="component" value="Chromosome A"/>
</dbReference>
<sequence length="69" mass="7814">MTKVTIVKCPTCQTNVEWNEHAAYRPFCSKQCQLIDFGEWADEEKAIPGAPDMSDADGWSEDGYLDKEL</sequence>
<dbReference type="SUPFAM" id="SSF57716">
    <property type="entry name" value="Glucocorticoid receptor-like (DNA-binding domain)"/>
    <property type="match status" value="1"/>
</dbReference>
<feature type="binding site" evidence="3">
    <location>
        <position position="12"/>
    </location>
    <ligand>
        <name>Zn(2+)</name>
        <dbReference type="ChEBI" id="CHEBI:29105"/>
    </ligand>
</feature>
<feature type="binding site" evidence="3">
    <location>
        <position position="28"/>
    </location>
    <ligand>
        <name>Zn(2+)</name>
        <dbReference type="ChEBI" id="CHEBI:29105"/>
    </ligand>
</feature>
<evidence type="ECO:0000256" key="3">
    <source>
        <dbReference type="HAMAP-Rule" id="MF_00649"/>
    </source>
</evidence>
<comment type="similarity">
    <text evidence="3">Belongs to the DNA gyrase inhibitor YacG family.</text>
</comment>
<dbReference type="PANTHER" id="PTHR36150:SF1">
    <property type="entry name" value="DNA GYRASE INHIBITOR YACG"/>
    <property type="match status" value="1"/>
</dbReference>
<feature type="binding site" evidence="3">
    <location>
        <position position="9"/>
    </location>
    <ligand>
        <name>Zn(2+)</name>
        <dbReference type="ChEBI" id="CHEBI:29105"/>
    </ligand>
</feature>
<organism evidence="5 6">
    <name type="scientific">Vibrio tapetis subsp. tapetis</name>
    <dbReference type="NCBI Taxonomy" id="1671868"/>
    <lineage>
        <taxon>Bacteria</taxon>
        <taxon>Pseudomonadati</taxon>
        <taxon>Pseudomonadota</taxon>
        <taxon>Gammaproteobacteria</taxon>
        <taxon>Vibrionales</taxon>
        <taxon>Vibrionaceae</taxon>
        <taxon>Vibrio</taxon>
    </lineage>
</organism>
<keyword evidence="2 3" id="KW-0862">Zinc</keyword>
<evidence type="ECO:0000256" key="1">
    <source>
        <dbReference type="ARBA" id="ARBA00022723"/>
    </source>
</evidence>
<evidence type="ECO:0000313" key="5">
    <source>
        <dbReference type="EMBL" id="SON48226.1"/>
    </source>
</evidence>
<dbReference type="InterPro" id="IPR005584">
    <property type="entry name" value="DNA_gyrase_inhibitor_YacG"/>
</dbReference>
<reference evidence="5 6" key="1">
    <citation type="submission" date="2017-10" db="EMBL/GenBank/DDBJ databases">
        <authorList>
            <person name="Banno H."/>
            <person name="Chua N.-H."/>
        </authorList>
    </citation>
    <scope>NUCLEOTIDE SEQUENCE [LARGE SCALE GENOMIC DNA]</scope>
    <source>
        <strain evidence="5">Vibrio tapetis CECT4600</strain>
    </source>
</reference>
<dbReference type="NCBIfam" id="NF001638">
    <property type="entry name" value="PRK00418.1"/>
    <property type="match status" value="1"/>
</dbReference>
<feature type="binding site" evidence="3">
    <location>
        <position position="32"/>
    </location>
    <ligand>
        <name>Zn(2+)</name>
        <dbReference type="ChEBI" id="CHEBI:29105"/>
    </ligand>
</feature>
<keyword evidence="6" id="KW-1185">Reference proteome</keyword>
<comment type="subunit">
    <text evidence="3">Interacts with GyrB.</text>
</comment>
<evidence type="ECO:0000256" key="2">
    <source>
        <dbReference type="ARBA" id="ARBA00022833"/>
    </source>
</evidence>
<feature type="region of interest" description="Disordered" evidence="4">
    <location>
        <begin position="46"/>
        <end position="69"/>
    </location>
</feature>
<name>A0A2N8Z8K7_9VIBR</name>
<dbReference type="InterPro" id="IPR013088">
    <property type="entry name" value="Znf_NHR/GATA"/>
</dbReference>
<evidence type="ECO:0000313" key="6">
    <source>
        <dbReference type="Proteomes" id="UP000235828"/>
    </source>
</evidence>
<dbReference type="HAMAP" id="MF_00649">
    <property type="entry name" value="DNA_gyrase_inhibitor_YacG"/>
    <property type="match status" value="1"/>
</dbReference>
<dbReference type="GO" id="GO:0008270">
    <property type="term" value="F:zinc ion binding"/>
    <property type="evidence" value="ECO:0007669"/>
    <property type="project" value="UniProtKB-UniRule"/>
</dbReference>
<dbReference type="KEGG" id="vta:A0247"/>
<proteinExistence type="inferred from homology"/>
<dbReference type="OrthoDB" id="9809663at2"/>
<evidence type="ECO:0000256" key="4">
    <source>
        <dbReference type="SAM" id="MobiDB-lite"/>
    </source>
</evidence>
<gene>
    <name evidence="3 5" type="primary">yacG</name>
    <name evidence="5" type="ORF">VTAP4600_A0247</name>
</gene>
<keyword evidence="1 3" id="KW-0479">Metal-binding</keyword>
<comment type="cofactor">
    <cofactor evidence="3">
        <name>Zn(2+)</name>
        <dbReference type="ChEBI" id="CHEBI:29105"/>
    </cofactor>
    <text evidence="3">Binds 1 zinc ion.</text>
</comment>
<dbReference type="AlphaFoldDB" id="A0A2N8Z8K7"/>
<dbReference type="GO" id="GO:0006355">
    <property type="term" value="P:regulation of DNA-templated transcription"/>
    <property type="evidence" value="ECO:0007669"/>
    <property type="project" value="InterPro"/>
</dbReference>
<comment type="function">
    <text evidence="3">Inhibits all the catalytic activities of DNA gyrase by preventing its interaction with DNA. Acts by binding directly to the C-terminal domain of GyrB, which probably disrupts DNA binding by the gyrase.</text>
</comment>
<protein>
    <recommendedName>
        <fullName evidence="3">DNA gyrase inhibitor YacG</fullName>
    </recommendedName>
</protein>
<dbReference type="RefSeq" id="WP_102521134.1">
    <property type="nucleotide sequence ID" value="NZ_LT960611.1"/>
</dbReference>
<dbReference type="EMBL" id="LT960611">
    <property type="protein sequence ID" value="SON48226.1"/>
    <property type="molecule type" value="Genomic_DNA"/>
</dbReference>
<dbReference type="PANTHER" id="PTHR36150">
    <property type="entry name" value="DNA GYRASE INHIBITOR YACG"/>
    <property type="match status" value="1"/>
</dbReference>
<dbReference type="Pfam" id="PF03884">
    <property type="entry name" value="YacG"/>
    <property type="match status" value="1"/>
</dbReference>
<accession>A0A2N8Z8K7</accession>